<protein>
    <submittedName>
        <fullName evidence="1">Uncharacterized protein</fullName>
    </submittedName>
</protein>
<sequence>VRRVCKRSWTCRIAPSSASPADPLFNDDCSTPATTRLFLRRYPPNSGWSSQVFEIFGLAARPIRKSR</sequence>
<evidence type="ECO:0000313" key="2">
    <source>
        <dbReference type="Proteomes" id="UP000479000"/>
    </source>
</evidence>
<keyword evidence="2" id="KW-1185">Reference proteome</keyword>
<dbReference type="AlphaFoldDB" id="A0A6H5H7M0"/>
<reference evidence="1 2" key="1">
    <citation type="submission" date="2020-02" db="EMBL/GenBank/DDBJ databases">
        <authorList>
            <person name="Ferguson B K."/>
        </authorList>
    </citation>
    <scope>NUCLEOTIDE SEQUENCE [LARGE SCALE GENOMIC DNA]</scope>
</reference>
<dbReference type="Proteomes" id="UP000479000">
    <property type="component" value="Unassembled WGS sequence"/>
</dbReference>
<accession>A0A6H5H7M0</accession>
<gene>
    <name evidence="1" type="ORF">NTEN_LOCUS16492</name>
</gene>
<feature type="non-terminal residue" evidence="1">
    <location>
        <position position="1"/>
    </location>
</feature>
<evidence type="ECO:0000313" key="1">
    <source>
        <dbReference type="EMBL" id="CAB0011568.1"/>
    </source>
</evidence>
<name>A0A6H5H7M0_9HEMI</name>
<dbReference type="EMBL" id="CADCXU010024227">
    <property type="protein sequence ID" value="CAB0011568.1"/>
    <property type="molecule type" value="Genomic_DNA"/>
</dbReference>
<organism evidence="1 2">
    <name type="scientific">Nesidiocoris tenuis</name>
    <dbReference type="NCBI Taxonomy" id="355587"/>
    <lineage>
        <taxon>Eukaryota</taxon>
        <taxon>Metazoa</taxon>
        <taxon>Ecdysozoa</taxon>
        <taxon>Arthropoda</taxon>
        <taxon>Hexapoda</taxon>
        <taxon>Insecta</taxon>
        <taxon>Pterygota</taxon>
        <taxon>Neoptera</taxon>
        <taxon>Paraneoptera</taxon>
        <taxon>Hemiptera</taxon>
        <taxon>Heteroptera</taxon>
        <taxon>Panheteroptera</taxon>
        <taxon>Cimicomorpha</taxon>
        <taxon>Miridae</taxon>
        <taxon>Dicyphina</taxon>
        <taxon>Nesidiocoris</taxon>
    </lineage>
</organism>
<proteinExistence type="predicted"/>